<comment type="caution">
    <text evidence="1">The sequence shown here is derived from an EMBL/GenBank/DDBJ whole genome shotgun (WGS) entry which is preliminary data.</text>
</comment>
<gene>
    <name evidence="1" type="ORF">I4F81_001667</name>
</gene>
<evidence type="ECO:0000313" key="1">
    <source>
        <dbReference type="EMBL" id="KAK1859069.1"/>
    </source>
</evidence>
<sequence>MTKRFLGEYPSFYPILALSRVAINTHVGLFARMFHCPAVDMRVPTFPSPELRRIAFLVASSRFSCSYCTAHACSFGDMLRGSLTDRVRRGHTAPRVVLDADDPSLSHAERVVVAFATAAVVRPLATAELRTLAERAADVTAAIGARGLEVIKAVVAFTGALNTLTDVQGVVLEPDVQAFASLHMPAPSSVGGTVAGEEEEGLWVPSPHHRNYDVKVGGVWGQTGPAKGTAAGTDEWDSSSNFRLGIRKRLALFYVFARVTSCPALGDDAVTCMAHASGRLRSDIRAAWDAYYDVGDAGTARADVSRRLVLAVGVKTENISPELVTSLTNVLPPGAVVELASLLSFLEMWRRLRVLSHV</sequence>
<evidence type="ECO:0000313" key="2">
    <source>
        <dbReference type="Proteomes" id="UP000798662"/>
    </source>
</evidence>
<keyword evidence="2" id="KW-1185">Reference proteome</keyword>
<accession>A0ACC3BM58</accession>
<dbReference type="EMBL" id="CM020618">
    <property type="protein sequence ID" value="KAK1859069.1"/>
    <property type="molecule type" value="Genomic_DNA"/>
</dbReference>
<dbReference type="Proteomes" id="UP000798662">
    <property type="component" value="Chromosome 1"/>
</dbReference>
<reference evidence="1" key="1">
    <citation type="submission" date="2019-11" db="EMBL/GenBank/DDBJ databases">
        <title>Nori genome reveals adaptations in red seaweeds to the harsh intertidal environment.</title>
        <authorList>
            <person name="Wang D."/>
            <person name="Mao Y."/>
        </authorList>
    </citation>
    <scope>NUCLEOTIDE SEQUENCE</scope>
    <source>
        <tissue evidence="1">Gametophyte</tissue>
    </source>
</reference>
<organism evidence="1 2">
    <name type="scientific">Pyropia yezoensis</name>
    <name type="common">Susabi-nori</name>
    <name type="synonym">Porphyra yezoensis</name>
    <dbReference type="NCBI Taxonomy" id="2788"/>
    <lineage>
        <taxon>Eukaryota</taxon>
        <taxon>Rhodophyta</taxon>
        <taxon>Bangiophyceae</taxon>
        <taxon>Bangiales</taxon>
        <taxon>Bangiaceae</taxon>
        <taxon>Pyropia</taxon>
    </lineage>
</organism>
<protein>
    <submittedName>
        <fullName evidence="1">Uncharacterized protein</fullName>
    </submittedName>
</protein>
<proteinExistence type="predicted"/>
<name>A0ACC3BM58_PYRYE</name>